<feature type="compositionally biased region" description="Low complexity" evidence="1">
    <location>
        <begin position="95"/>
        <end position="112"/>
    </location>
</feature>
<keyword evidence="3" id="KW-1185">Reference proteome</keyword>
<name>A0AAD4TN09_OVIAM</name>
<evidence type="ECO:0000256" key="1">
    <source>
        <dbReference type="SAM" id="MobiDB-lite"/>
    </source>
</evidence>
<dbReference type="Proteomes" id="UP001214576">
    <property type="component" value="Unassembled WGS sequence"/>
</dbReference>
<protein>
    <submittedName>
        <fullName evidence="2">Uncharacterized protein</fullName>
    </submittedName>
</protein>
<proteinExistence type="predicted"/>
<feature type="compositionally biased region" description="Polar residues" evidence="1">
    <location>
        <begin position="84"/>
        <end position="94"/>
    </location>
</feature>
<accession>A0AAD4TN09</accession>
<feature type="region of interest" description="Disordered" evidence="1">
    <location>
        <begin position="202"/>
        <end position="231"/>
    </location>
</feature>
<feature type="region of interest" description="Disordered" evidence="1">
    <location>
        <begin position="1"/>
        <end position="37"/>
    </location>
</feature>
<sequence length="231" mass="25740">MPGPRGTSEDTDSRMKPGTSTENGINIVIEQTSEQRILERRPASRELALFPDPDGAVAVTAHESRSLHANGVAETDDGEEISLCKSSGPSSPRKSVNSLSSASPPSSNCNDPGIKGMGAFENLAFNHLAKPLQHEMKYEEERRRDYHRIYLENPREQNENLLELMRQLNNNWIGIRFHSSSRKRITPPPTVSKSRALSTVHTQSFKSKFGKQGTEKYPRAKLASVDPNFLQ</sequence>
<comment type="caution">
    <text evidence="2">The sequence shown here is derived from an EMBL/GenBank/DDBJ whole genome shotgun (WGS) entry which is preliminary data.</text>
</comment>
<evidence type="ECO:0000313" key="2">
    <source>
        <dbReference type="EMBL" id="KAI4529941.1"/>
    </source>
</evidence>
<gene>
    <name evidence="2" type="ORF">MG293_019797</name>
</gene>
<evidence type="ECO:0000313" key="3">
    <source>
        <dbReference type="Proteomes" id="UP001214576"/>
    </source>
</evidence>
<dbReference type="AlphaFoldDB" id="A0AAD4TN09"/>
<dbReference type="EMBL" id="JAKZEL010000026">
    <property type="protein sequence ID" value="KAI4529941.1"/>
    <property type="molecule type" value="Genomic_DNA"/>
</dbReference>
<feature type="region of interest" description="Disordered" evidence="1">
    <location>
        <begin position="68"/>
        <end position="113"/>
    </location>
</feature>
<organism evidence="2 3">
    <name type="scientific">Ovis ammon polii</name>
    <dbReference type="NCBI Taxonomy" id="230172"/>
    <lineage>
        <taxon>Eukaryota</taxon>
        <taxon>Metazoa</taxon>
        <taxon>Chordata</taxon>
        <taxon>Craniata</taxon>
        <taxon>Vertebrata</taxon>
        <taxon>Euteleostomi</taxon>
        <taxon>Mammalia</taxon>
        <taxon>Eutheria</taxon>
        <taxon>Laurasiatheria</taxon>
        <taxon>Artiodactyla</taxon>
        <taxon>Ruminantia</taxon>
        <taxon>Pecora</taxon>
        <taxon>Bovidae</taxon>
        <taxon>Caprinae</taxon>
        <taxon>Ovis</taxon>
    </lineage>
</organism>
<reference evidence="2" key="1">
    <citation type="submission" date="2022-03" db="EMBL/GenBank/DDBJ databases">
        <title>Genomic analyses of argali, domestic sheep and their hybrids provide insights into chromosomal evolution, heterosis and genetic basis of agronomic traits.</title>
        <authorList>
            <person name="Li M."/>
        </authorList>
    </citation>
    <scope>NUCLEOTIDE SEQUENCE</scope>
    <source>
        <strain evidence="2">CAU-MHL-2022a</strain>
        <tissue evidence="2">Skin</tissue>
    </source>
</reference>
<feature type="compositionally biased region" description="Polar residues" evidence="1">
    <location>
        <begin position="18"/>
        <end position="35"/>
    </location>
</feature>